<name>A0ABM3M2D4_BICAN</name>
<proteinExistence type="predicted"/>
<evidence type="ECO:0000259" key="3">
    <source>
        <dbReference type="Pfam" id="PF00248"/>
    </source>
</evidence>
<sequence length="386" mass="41866">MKSLRAVLVIFIIVYSKLSPSRSVVSRAPPPAAPAPRSTVSVEQPASASTHELQQRLHELRAARAQYGAVSVPRVELSDGARMPVLALGTANLPPELVTAVVSAAIELGYRAVDTAPVYGNEREVGRALRDKIADGTVTRSELFIISKLWSTSHRRDLVEPACRRSLEALGLDYVDLYLIHNPMSFKEGPNPIPKIANVLQYSEHDYLEAWFGIEGLVKKGLVRSAGLSNFNSVQVERVVEKGRIKPVINQVECHPYLSQLRLEEFCAARRVRLSCFGVLGSKGTPGDYTSGLAPAIDDPLVTVLAAGLGVTPAQLLISYQLRLGRTVVVKSSRASHLSQAAAATVAAPLDSATVAALSALNRNKRIFTFKGMGDTHKNYPFRIPF</sequence>
<feature type="region of interest" description="Disordered" evidence="1">
    <location>
        <begin position="23"/>
        <end position="49"/>
    </location>
</feature>
<evidence type="ECO:0000313" key="5">
    <source>
        <dbReference type="RefSeq" id="XP_052745662.1"/>
    </source>
</evidence>
<dbReference type="SUPFAM" id="SSF51430">
    <property type="entry name" value="NAD(P)-linked oxidoreductase"/>
    <property type="match status" value="1"/>
</dbReference>
<dbReference type="PANTHER" id="PTHR11732">
    <property type="entry name" value="ALDO/KETO REDUCTASE"/>
    <property type="match status" value="1"/>
</dbReference>
<dbReference type="PROSITE" id="PS00798">
    <property type="entry name" value="ALDOKETO_REDUCTASE_1"/>
    <property type="match status" value="1"/>
</dbReference>
<evidence type="ECO:0000313" key="4">
    <source>
        <dbReference type="Proteomes" id="UP001652582"/>
    </source>
</evidence>
<feature type="domain" description="NADP-dependent oxidoreductase" evidence="3">
    <location>
        <begin position="89"/>
        <end position="362"/>
    </location>
</feature>
<evidence type="ECO:0000256" key="2">
    <source>
        <dbReference type="SAM" id="SignalP"/>
    </source>
</evidence>
<accession>A0ABM3M2D4</accession>
<dbReference type="InterPro" id="IPR020471">
    <property type="entry name" value="AKR"/>
</dbReference>
<feature type="signal peptide" evidence="2">
    <location>
        <begin position="1"/>
        <end position="23"/>
    </location>
</feature>
<dbReference type="Proteomes" id="UP001652582">
    <property type="component" value="Chromosome 26"/>
</dbReference>
<feature type="chain" id="PRO_5045394483" evidence="2">
    <location>
        <begin position="24"/>
        <end position="386"/>
    </location>
</feature>
<gene>
    <name evidence="5" type="primary">LOC112054142</name>
</gene>
<keyword evidence="2" id="KW-0732">Signal</keyword>
<dbReference type="InterPro" id="IPR018170">
    <property type="entry name" value="Aldo/ket_reductase_CS"/>
</dbReference>
<reference evidence="5" key="1">
    <citation type="submission" date="2025-08" db="UniProtKB">
        <authorList>
            <consortium name="RefSeq"/>
        </authorList>
    </citation>
    <scope>IDENTIFICATION</scope>
</reference>
<dbReference type="Pfam" id="PF00248">
    <property type="entry name" value="Aldo_ket_red"/>
    <property type="match status" value="1"/>
</dbReference>
<dbReference type="Gene3D" id="3.20.20.100">
    <property type="entry name" value="NADP-dependent oxidoreductase domain"/>
    <property type="match status" value="1"/>
</dbReference>
<evidence type="ECO:0000256" key="1">
    <source>
        <dbReference type="SAM" id="MobiDB-lite"/>
    </source>
</evidence>
<dbReference type="RefSeq" id="XP_052745662.1">
    <property type="nucleotide sequence ID" value="XM_052889702.1"/>
</dbReference>
<organism evidence="4 5">
    <name type="scientific">Bicyclus anynana</name>
    <name type="common">Squinting bush brown butterfly</name>
    <dbReference type="NCBI Taxonomy" id="110368"/>
    <lineage>
        <taxon>Eukaryota</taxon>
        <taxon>Metazoa</taxon>
        <taxon>Ecdysozoa</taxon>
        <taxon>Arthropoda</taxon>
        <taxon>Hexapoda</taxon>
        <taxon>Insecta</taxon>
        <taxon>Pterygota</taxon>
        <taxon>Neoptera</taxon>
        <taxon>Endopterygota</taxon>
        <taxon>Lepidoptera</taxon>
        <taxon>Glossata</taxon>
        <taxon>Ditrysia</taxon>
        <taxon>Papilionoidea</taxon>
        <taxon>Nymphalidae</taxon>
        <taxon>Satyrinae</taxon>
        <taxon>Satyrini</taxon>
        <taxon>Mycalesina</taxon>
        <taxon>Bicyclus</taxon>
    </lineage>
</organism>
<keyword evidence="4" id="KW-1185">Reference proteome</keyword>
<dbReference type="PRINTS" id="PR00069">
    <property type="entry name" value="ALDKETRDTASE"/>
</dbReference>
<protein>
    <submittedName>
        <fullName evidence="5">1,5-anhydro-D-fructose reductase-like</fullName>
    </submittedName>
</protein>
<dbReference type="GeneID" id="112054142"/>
<dbReference type="InterPro" id="IPR036812">
    <property type="entry name" value="NAD(P)_OxRdtase_dom_sf"/>
</dbReference>
<dbReference type="InterPro" id="IPR023210">
    <property type="entry name" value="NADP_OxRdtase_dom"/>
</dbReference>